<comment type="caution">
    <text evidence="1">The sequence shown here is derived from an EMBL/GenBank/DDBJ whole genome shotgun (WGS) entry which is preliminary data.</text>
</comment>
<dbReference type="AlphaFoldDB" id="A0AA94VG70"/>
<organism evidence="1 2">
    <name type="scientific">Rhizobium rhizogenes</name>
    <name type="common">Agrobacterium rhizogenes</name>
    <dbReference type="NCBI Taxonomy" id="359"/>
    <lineage>
        <taxon>Bacteria</taxon>
        <taxon>Pseudomonadati</taxon>
        <taxon>Pseudomonadota</taxon>
        <taxon>Alphaproteobacteria</taxon>
        <taxon>Hyphomicrobiales</taxon>
        <taxon>Rhizobiaceae</taxon>
        <taxon>Rhizobium/Agrobacterium group</taxon>
        <taxon>Rhizobium</taxon>
    </lineage>
</organism>
<evidence type="ECO:0000313" key="2">
    <source>
        <dbReference type="Proteomes" id="UP000320858"/>
    </source>
</evidence>
<proteinExistence type="predicted"/>
<sequence length="72" mass="8205">MREAGFRSGKRKPRISGVRHKGDTAVFPCFFAVTKKAFPHKKTAPKGRLFRHGFGLRQAISRAIPWRSVPDR</sequence>
<gene>
    <name evidence="1" type="ORF">EXN24_04015</name>
</gene>
<dbReference type="Proteomes" id="UP000320858">
    <property type="component" value="Unassembled WGS sequence"/>
</dbReference>
<reference evidence="1 2" key="1">
    <citation type="journal article" date="2019" name="Appl. Microbiol. Biotechnol.">
        <title>Differential efficiency of wild type rhizogenic strains for rol gene transformation of plants.</title>
        <authorList>
            <person name="Desmet S."/>
            <person name="De Keyser E."/>
            <person name="Van Vaerenbergh J."/>
            <person name="Baeyen S."/>
            <person name="Van Huylenbroeck J."/>
            <person name="Geelen D."/>
            <person name="Dhooghe E."/>
        </authorList>
    </citation>
    <scope>NUCLEOTIDE SEQUENCE [LARGE SCALE GENOMIC DNA]</scope>
    <source>
        <strain evidence="1 2">B 4.1</strain>
    </source>
</reference>
<accession>A0AA94VG70</accession>
<dbReference type="EMBL" id="SGOB01000001">
    <property type="protein sequence ID" value="TRA90701.1"/>
    <property type="molecule type" value="Genomic_DNA"/>
</dbReference>
<protein>
    <submittedName>
        <fullName evidence="1">Uncharacterized protein</fullName>
    </submittedName>
</protein>
<name>A0AA94VG70_RHIRH</name>
<evidence type="ECO:0000313" key="1">
    <source>
        <dbReference type="EMBL" id="TRA90701.1"/>
    </source>
</evidence>